<evidence type="ECO:0000256" key="2">
    <source>
        <dbReference type="SAM" id="MobiDB-lite"/>
    </source>
</evidence>
<feature type="domain" description="Peptidase S9 prolyl oligopeptidase catalytic" evidence="3">
    <location>
        <begin position="753"/>
        <end position="922"/>
    </location>
</feature>
<name>A0A809S5B0_9BACT</name>
<evidence type="ECO:0000256" key="1">
    <source>
        <dbReference type="ARBA" id="ARBA00022801"/>
    </source>
</evidence>
<dbReference type="PANTHER" id="PTHR42776">
    <property type="entry name" value="SERINE PEPTIDASE S9 FAMILY MEMBER"/>
    <property type="match status" value="1"/>
</dbReference>
<gene>
    <name evidence="4" type="ORF">NPRO_16310</name>
</gene>
<feature type="region of interest" description="Disordered" evidence="2">
    <location>
        <begin position="166"/>
        <end position="196"/>
    </location>
</feature>
<dbReference type="PANTHER" id="PTHR42776:SF27">
    <property type="entry name" value="DIPEPTIDYL PEPTIDASE FAMILY MEMBER 6"/>
    <property type="match status" value="1"/>
</dbReference>
<dbReference type="Gene3D" id="3.40.50.1820">
    <property type="entry name" value="alpha/beta hydrolase"/>
    <property type="match status" value="1"/>
</dbReference>
<dbReference type="Proteomes" id="UP000662873">
    <property type="component" value="Chromosome"/>
</dbReference>
<dbReference type="KEGG" id="npy:NPRO_16310"/>
<dbReference type="InterPro" id="IPR029058">
    <property type="entry name" value="AB_hydrolase_fold"/>
</dbReference>
<protein>
    <submittedName>
        <fullName evidence="4">Acylaminoacyl-peptidase</fullName>
    </submittedName>
</protein>
<dbReference type="GO" id="GO:0004252">
    <property type="term" value="F:serine-type endopeptidase activity"/>
    <property type="evidence" value="ECO:0007669"/>
    <property type="project" value="TreeGrafter"/>
</dbReference>
<dbReference type="Pfam" id="PF00326">
    <property type="entry name" value="Peptidase_S9"/>
    <property type="match status" value="1"/>
</dbReference>
<keyword evidence="1" id="KW-0378">Hydrolase</keyword>
<proteinExistence type="predicted"/>
<evidence type="ECO:0000313" key="5">
    <source>
        <dbReference type="Proteomes" id="UP000662873"/>
    </source>
</evidence>
<dbReference type="GO" id="GO:0006508">
    <property type="term" value="P:proteolysis"/>
    <property type="evidence" value="ECO:0007669"/>
    <property type="project" value="InterPro"/>
</dbReference>
<dbReference type="InterPro" id="IPR001375">
    <property type="entry name" value="Peptidase_S9_cat"/>
</dbReference>
<dbReference type="SUPFAM" id="SSF53474">
    <property type="entry name" value="alpha/beta-Hydrolases"/>
    <property type="match status" value="1"/>
</dbReference>
<evidence type="ECO:0000259" key="3">
    <source>
        <dbReference type="Pfam" id="PF00326"/>
    </source>
</evidence>
<dbReference type="AlphaFoldDB" id="A0A809S5B0"/>
<evidence type="ECO:0000313" key="4">
    <source>
        <dbReference type="EMBL" id="BBO24036.1"/>
    </source>
</evidence>
<reference evidence="4" key="1">
    <citation type="journal article" name="DNA Res.">
        <title>The physiological potential of anammox bacteria as revealed by their core genome structure.</title>
        <authorList>
            <person name="Okubo T."/>
            <person name="Toyoda A."/>
            <person name="Fukuhara K."/>
            <person name="Uchiyama I."/>
            <person name="Harigaya Y."/>
            <person name="Kuroiwa M."/>
            <person name="Suzuki T."/>
            <person name="Murakami Y."/>
            <person name="Suwa Y."/>
            <person name="Takami H."/>
        </authorList>
    </citation>
    <scope>NUCLEOTIDE SEQUENCE</scope>
    <source>
        <strain evidence="4">317325-2</strain>
    </source>
</reference>
<dbReference type="EMBL" id="AP021858">
    <property type="protein sequence ID" value="BBO24036.1"/>
    <property type="molecule type" value="Genomic_DNA"/>
</dbReference>
<organism evidence="4 5">
    <name type="scientific">Candidatus Nitrosymbiomonas proteolyticus</name>
    <dbReference type="NCBI Taxonomy" id="2608984"/>
    <lineage>
        <taxon>Bacteria</taxon>
        <taxon>Bacillati</taxon>
        <taxon>Armatimonadota</taxon>
        <taxon>Armatimonadota incertae sedis</taxon>
        <taxon>Candidatus Nitrosymbiomonas</taxon>
    </lineage>
</organism>
<sequence>MMAASHARGRGRVVPVLLVLLSLFSGAYGQKKVLTHDLYDSWKSIRSPMLSKDGKWLAYQVAPQVGDGVLIVRATASGAEVKIERGTAANFSHDSKYLLCTVVPPKEEVDKARREKKPAKDQPKNSLAVLELGQSTPKVIERVRSWRLAEKGGSWFAYQIEEVPPATPAQPAKPAEGQEAAEKPQGPQKKKDHAPGTPLLLQQIGSAKEIRVPDVASYTFSEDGSLVLFAASTKDGKGDGVFYLDLGKEATYPVVSALGRYSQLTYHDKTRRLAFLSDKDDYAAEKPKQSLFVYRLGEVKEQAMVSASTSGVPQDWEIVTRGALRFSDSGARVQFATAPLAPEAPKDDTPEEEKVQVDVWNWRDPQLQPQQLLQANAERNRSYTAVLHLGSNRVVQLSSPDLRTVNVGGKGDAKFAVAADDRPYLQHISWDQGYYDIYIVNVEDGSRRKALEQWAVVPSTSPSGRFAMVYDEVKRTWSSLELATGKITDLSSAIPYAIHDEEDDHPANPGSYGLSGWTDGDKRVLINDRFDIWACDPTGAAKPTCVTDGVGRAFRISFRPVVMDRERDTLDPAAPLFLLGMNEDTKATGFFRDRVEGVGSPERLLYEDAILTFTTKAEQSDRIVYTRQTFTEYPDLWLATTHFQGGKKVSEANPQQSEYNWGASELVRWVSGEGVPLSGVLVKPENFDPAKKYPMIVYFYERLSDQLHRHRVPAPSASTINPTVYASNGYLVFMPDIPYEIGFPGESSEQAIIPGVLSLIDRGFVDRQRIGIQGQSWGGYQVAFLVTRTNLFRAACAGAPVSNMFSAYGGIRWGSGLVRAMQYEKGQSRIGATIWDKPLLYIENSPVFWADRVNTPLLMMHNDKDGAVPWYQGIEYFTALRRLQKPVWLVVYNNEDHNLTRRPNQKDWAVRMQQFFDHYLKDAPAPKWMTEGVPAVEKGRTLGLEMPGAGKPGG</sequence>
<dbReference type="SUPFAM" id="SSF82171">
    <property type="entry name" value="DPP6 N-terminal domain-like"/>
    <property type="match status" value="1"/>
</dbReference>
<accession>A0A809S5B0</accession>